<dbReference type="HAMAP" id="MF_01569">
    <property type="entry name" value="Pro_tRNA_synth_type1"/>
    <property type="match status" value="1"/>
</dbReference>
<dbReference type="FunFam" id="3.30.930.10:FF:000042">
    <property type="entry name" value="probable proline--tRNA ligase, mitochondrial"/>
    <property type="match status" value="1"/>
</dbReference>
<evidence type="ECO:0000256" key="7">
    <source>
        <dbReference type="ARBA" id="ARBA00022917"/>
    </source>
</evidence>
<dbReference type="CDD" id="cd00779">
    <property type="entry name" value="ProRS_core_prok"/>
    <property type="match status" value="1"/>
</dbReference>
<dbReference type="GO" id="GO:0005829">
    <property type="term" value="C:cytosol"/>
    <property type="evidence" value="ECO:0007669"/>
    <property type="project" value="TreeGrafter"/>
</dbReference>
<dbReference type="PANTHER" id="PTHR42753:SF2">
    <property type="entry name" value="PROLINE--TRNA LIGASE"/>
    <property type="match status" value="1"/>
</dbReference>
<dbReference type="GO" id="GO:0005524">
    <property type="term" value="F:ATP binding"/>
    <property type="evidence" value="ECO:0007669"/>
    <property type="project" value="UniProtKB-UniRule"/>
</dbReference>
<dbReference type="SUPFAM" id="SSF55681">
    <property type="entry name" value="Class II aaRS and biotin synthetases"/>
    <property type="match status" value="1"/>
</dbReference>
<name>A0A9D1GRJ4_9MOLU</name>
<comment type="similarity">
    <text evidence="10">Belongs to the class-II aminoacyl-tRNA synthetase family. ProS type 1 subfamily.</text>
</comment>
<dbReference type="EMBL" id="DVLF01000140">
    <property type="protein sequence ID" value="HIT50265.1"/>
    <property type="molecule type" value="Genomic_DNA"/>
</dbReference>
<evidence type="ECO:0000256" key="5">
    <source>
        <dbReference type="ARBA" id="ARBA00022741"/>
    </source>
</evidence>
<evidence type="ECO:0000256" key="6">
    <source>
        <dbReference type="ARBA" id="ARBA00022840"/>
    </source>
</evidence>
<dbReference type="Proteomes" id="UP000886758">
    <property type="component" value="Unassembled WGS sequence"/>
</dbReference>
<comment type="subcellular location">
    <subcellularLocation>
        <location evidence="1 10">Cytoplasm</location>
    </subcellularLocation>
</comment>
<feature type="domain" description="Aminoacyl-transfer RNA synthetases class-II family profile" evidence="11">
    <location>
        <begin position="38"/>
        <end position="464"/>
    </location>
</feature>
<dbReference type="Pfam" id="PF03129">
    <property type="entry name" value="HGTP_anticodon"/>
    <property type="match status" value="1"/>
</dbReference>
<dbReference type="GO" id="GO:0002161">
    <property type="term" value="F:aminoacyl-tRNA deacylase activity"/>
    <property type="evidence" value="ECO:0007669"/>
    <property type="project" value="InterPro"/>
</dbReference>
<dbReference type="InterPro" id="IPR036621">
    <property type="entry name" value="Anticodon-bd_dom_sf"/>
</dbReference>
<accession>A0A9D1GRJ4</accession>
<reference evidence="12" key="1">
    <citation type="submission" date="2020-10" db="EMBL/GenBank/DDBJ databases">
        <authorList>
            <person name="Gilroy R."/>
        </authorList>
    </citation>
    <scope>NUCLEOTIDE SEQUENCE</scope>
    <source>
        <strain evidence="12">ChiW17-6978</strain>
    </source>
</reference>
<dbReference type="Gene3D" id="3.30.930.10">
    <property type="entry name" value="Bira Bifunctional Protein, Domain 2"/>
    <property type="match status" value="2"/>
</dbReference>
<dbReference type="Pfam" id="PF04073">
    <property type="entry name" value="tRNA_edit"/>
    <property type="match status" value="1"/>
</dbReference>
<comment type="function">
    <text evidence="10">Catalyzes the attachment of proline to tRNA(Pro) in a two-step reaction: proline is first activated by ATP to form Pro-AMP and then transferred to the acceptor end of tRNA(Pro). As ProRS can inadvertently accommodate and process non-cognate amino acids such as alanine and cysteine, to avoid such errors it has two additional distinct editing activities against alanine. One activity is designated as 'pretransfer' editing and involves the tRNA(Pro)-independent hydrolysis of activated Ala-AMP. The other activity is designated 'posttransfer' editing and involves deacylation of mischarged Ala-tRNA(Pro). The misacylated Cys-tRNA(Pro) is not edited by ProRS.</text>
</comment>
<dbReference type="InterPro" id="IPR023717">
    <property type="entry name" value="Pro-tRNA-Synthase_IIa_type1"/>
</dbReference>
<keyword evidence="7 10" id="KW-0648">Protein biosynthesis</keyword>
<evidence type="ECO:0000256" key="9">
    <source>
        <dbReference type="ARBA" id="ARBA00047671"/>
    </source>
</evidence>
<dbReference type="Pfam" id="PF00587">
    <property type="entry name" value="tRNA-synt_2b"/>
    <property type="match status" value="1"/>
</dbReference>
<keyword evidence="5 10" id="KW-0547">Nucleotide-binding</keyword>
<dbReference type="PANTHER" id="PTHR42753">
    <property type="entry name" value="MITOCHONDRIAL RIBOSOME PROTEIN L39/PROLYL-TRNA LIGASE FAMILY MEMBER"/>
    <property type="match status" value="1"/>
</dbReference>
<evidence type="ECO:0000256" key="8">
    <source>
        <dbReference type="ARBA" id="ARBA00023146"/>
    </source>
</evidence>
<dbReference type="PRINTS" id="PR01046">
    <property type="entry name" value="TRNASYNTHPRO"/>
</dbReference>
<dbReference type="NCBIfam" id="TIGR00409">
    <property type="entry name" value="proS_fam_II"/>
    <property type="match status" value="1"/>
</dbReference>
<organism evidence="12 13">
    <name type="scientific">Candidatus Pelethenecus faecipullorum</name>
    <dbReference type="NCBI Taxonomy" id="2840900"/>
    <lineage>
        <taxon>Bacteria</taxon>
        <taxon>Bacillati</taxon>
        <taxon>Mycoplasmatota</taxon>
        <taxon>Mollicutes</taxon>
        <taxon>Candidatus Pelethenecus</taxon>
    </lineage>
</organism>
<protein>
    <recommendedName>
        <fullName evidence="10">Proline--tRNA ligase</fullName>
        <ecNumber evidence="10">6.1.1.15</ecNumber>
    </recommendedName>
    <alternativeName>
        <fullName evidence="10">Prolyl-tRNA synthetase</fullName>
        <shortName evidence="10">ProRS</shortName>
    </alternativeName>
</protein>
<dbReference type="InterPro" id="IPR004154">
    <property type="entry name" value="Anticodon-bd"/>
</dbReference>
<dbReference type="SUPFAM" id="SSF52954">
    <property type="entry name" value="Class II aaRS ABD-related"/>
    <property type="match status" value="1"/>
</dbReference>
<dbReference type="GO" id="GO:0004827">
    <property type="term" value="F:proline-tRNA ligase activity"/>
    <property type="evidence" value="ECO:0007669"/>
    <property type="project" value="UniProtKB-UniRule"/>
</dbReference>
<evidence type="ECO:0000256" key="4">
    <source>
        <dbReference type="ARBA" id="ARBA00022598"/>
    </source>
</evidence>
<dbReference type="NCBIfam" id="NF006625">
    <property type="entry name" value="PRK09194.1"/>
    <property type="match status" value="1"/>
</dbReference>
<dbReference type="InterPro" id="IPR044140">
    <property type="entry name" value="ProRS_anticodon_short"/>
</dbReference>
<proteinExistence type="inferred from homology"/>
<evidence type="ECO:0000256" key="1">
    <source>
        <dbReference type="ARBA" id="ARBA00004496"/>
    </source>
</evidence>
<evidence type="ECO:0000256" key="2">
    <source>
        <dbReference type="ARBA" id="ARBA00011738"/>
    </source>
</evidence>
<evidence type="ECO:0000256" key="10">
    <source>
        <dbReference type="HAMAP-Rule" id="MF_01569"/>
    </source>
</evidence>
<evidence type="ECO:0000259" key="11">
    <source>
        <dbReference type="PROSITE" id="PS50862"/>
    </source>
</evidence>
<dbReference type="EC" id="6.1.1.15" evidence="10"/>
<dbReference type="InterPro" id="IPR045864">
    <property type="entry name" value="aa-tRNA-synth_II/BPL/LPL"/>
</dbReference>
<dbReference type="InterPro" id="IPR006195">
    <property type="entry name" value="aa-tRNA-synth_II"/>
</dbReference>
<dbReference type="InterPro" id="IPR002314">
    <property type="entry name" value="aa-tRNA-synt_IIb"/>
</dbReference>
<dbReference type="CDD" id="cd00861">
    <property type="entry name" value="ProRS_anticodon_short"/>
    <property type="match status" value="1"/>
</dbReference>
<evidence type="ECO:0000313" key="13">
    <source>
        <dbReference type="Proteomes" id="UP000886758"/>
    </source>
</evidence>
<dbReference type="GO" id="GO:0006433">
    <property type="term" value="P:prolyl-tRNA aminoacylation"/>
    <property type="evidence" value="ECO:0007669"/>
    <property type="project" value="UniProtKB-UniRule"/>
</dbReference>
<dbReference type="InterPro" id="IPR004500">
    <property type="entry name" value="Pro-tRNA-synth_IIa_bac-type"/>
</dbReference>
<evidence type="ECO:0000256" key="3">
    <source>
        <dbReference type="ARBA" id="ARBA00022490"/>
    </source>
</evidence>
<evidence type="ECO:0000313" key="12">
    <source>
        <dbReference type="EMBL" id="HIT50265.1"/>
    </source>
</evidence>
<dbReference type="PROSITE" id="PS50862">
    <property type="entry name" value="AA_TRNA_LIGASE_II"/>
    <property type="match status" value="1"/>
</dbReference>
<comment type="domain">
    <text evidence="10">Consists of three domains: the N-terminal catalytic domain, the editing domain and the C-terminal anticodon-binding domain.</text>
</comment>
<comment type="caution">
    <text evidence="12">The sequence shown here is derived from an EMBL/GenBank/DDBJ whole genome shotgun (WGS) entry which is preliminary data.</text>
</comment>
<comment type="catalytic activity">
    <reaction evidence="9 10">
        <text>tRNA(Pro) + L-proline + ATP = L-prolyl-tRNA(Pro) + AMP + diphosphate</text>
        <dbReference type="Rhea" id="RHEA:14305"/>
        <dbReference type="Rhea" id="RHEA-COMP:9700"/>
        <dbReference type="Rhea" id="RHEA-COMP:9702"/>
        <dbReference type="ChEBI" id="CHEBI:30616"/>
        <dbReference type="ChEBI" id="CHEBI:33019"/>
        <dbReference type="ChEBI" id="CHEBI:60039"/>
        <dbReference type="ChEBI" id="CHEBI:78442"/>
        <dbReference type="ChEBI" id="CHEBI:78532"/>
        <dbReference type="ChEBI" id="CHEBI:456215"/>
        <dbReference type="EC" id="6.1.1.15"/>
    </reaction>
</comment>
<comment type="subunit">
    <text evidence="2 10">Homodimer.</text>
</comment>
<dbReference type="InterPro" id="IPR050062">
    <property type="entry name" value="Pro-tRNA_synthetase"/>
</dbReference>
<dbReference type="AlphaFoldDB" id="A0A9D1GRJ4"/>
<dbReference type="Gene3D" id="3.40.50.800">
    <property type="entry name" value="Anticodon-binding domain"/>
    <property type="match status" value="1"/>
</dbReference>
<reference evidence="12" key="2">
    <citation type="journal article" date="2021" name="PeerJ">
        <title>Extensive microbial diversity within the chicken gut microbiome revealed by metagenomics and culture.</title>
        <authorList>
            <person name="Gilroy R."/>
            <person name="Ravi A."/>
            <person name="Getino M."/>
            <person name="Pursley I."/>
            <person name="Horton D.L."/>
            <person name="Alikhan N.F."/>
            <person name="Baker D."/>
            <person name="Gharbi K."/>
            <person name="Hall N."/>
            <person name="Watson M."/>
            <person name="Adriaenssens E.M."/>
            <person name="Foster-Nyarko E."/>
            <person name="Jarju S."/>
            <person name="Secka A."/>
            <person name="Antonio M."/>
            <person name="Oren A."/>
            <person name="Chaudhuri R.R."/>
            <person name="La Ragione R."/>
            <person name="Hildebrand F."/>
            <person name="Pallen M.J."/>
        </authorList>
    </citation>
    <scope>NUCLEOTIDE SEQUENCE</scope>
    <source>
        <strain evidence="12">ChiW17-6978</strain>
    </source>
</reference>
<dbReference type="InterPro" id="IPR002316">
    <property type="entry name" value="Pro-tRNA-ligase_IIa"/>
</dbReference>
<dbReference type="SUPFAM" id="SSF55826">
    <property type="entry name" value="YbaK/ProRS associated domain"/>
    <property type="match status" value="1"/>
</dbReference>
<gene>
    <name evidence="10" type="primary">proS</name>
    <name evidence="12" type="ORF">IAD46_04485</name>
</gene>
<keyword evidence="4 10" id="KW-0436">Ligase</keyword>
<keyword evidence="6 10" id="KW-0067">ATP-binding</keyword>
<dbReference type="InterPro" id="IPR036754">
    <property type="entry name" value="YbaK/aa-tRNA-synt-asso_dom_sf"/>
</dbReference>
<dbReference type="CDD" id="cd04334">
    <property type="entry name" value="ProRS-INS"/>
    <property type="match status" value="1"/>
</dbReference>
<keyword evidence="8 10" id="KW-0030">Aminoacyl-tRNA synthetase</keyword>
<dbReference type="InterPro" id="IPR007214">
    <property type="entry name" value="YbaK/aa-tRNA-synth-assoc-dom"/>
</dbReference>
<sequence length="565" mass="64128">MRASQMIISTLKETPQEAKIDSHILLLRAGLIKNLVAGVYNFLPLGLKTLYKIENIIREELEKAGCLEILCSAIQPKELWEESGRWQKYGPELMRFSDRHEREFCLGPTHEEIFTSMVRELVKSSKSLPLNLYQIQTKYRDELRPRFGLMRSREFIMKDAYSFDKDEAGLEISYQKMYDVYTKIFTRLGLHFQVVLADTGNIGGNGSHQFMALSDIGESEIVYCDACGYAADVEKATCQLPDFKTEAMKPLEKVVTEGMRTIEEVSRFLKISPMKTVKTLLYRDGVSDRLVAVLVRGDREVNLVKLVNALDSNENYLSLAKEEDMKALNTYHGFLGPIGLDVPLYVDEEVVRMSNFVIGANELDRHYINANYQRDFEGIVCDLKTVKAGDRCPVCGQPLAQERGIEVGQIFKLQTKYSLPMHCTYTREDGKNVPMVMGCYGIGISRTLQAIVEQYHDEYGIKWPLAVAPYPVVIVPVNYQDEDQRQLADALYEQLSASVDVILDDRSAKVGFKFKDWELIGIPYMVIVGKRSAEGIVEVKNRSTLEKKELPIKQAVSEVLAAVLQ</sequence>
<keyword evidence="3 10" id="KW-0963">Cytoplasm</keyword>
<dbReference type="InterPro" id="IPR033730">
    <property type="entry name" value="ProRS_core_prok"/>
</dbReference>